<accession>A0AAU8HU90</accession>
<dbReference type="InterPro" id="IPR036010">
    <property type="entry name" value="2Fe-2S_ferredoxin-like_sf"/>
</dbReference>
<dbReference type="GO" id="GO:0051539">
    <property type="term" value="F:4 iron, 4 sulfur cluster binding"/>
    <property type="evidence" value="ECO:0007669"/>
    <property type="project" value="UniProtKB-KW"/>
</dbReference>
<keyword evidence="8" id="KW-1278">Translocase</keyword>
<comment type="similarity">
    <text evidence="3">Belongs to the complex I 75 kDa subunit family.</text>
</comment>
<feature type="domain" description="4Fe-4S ferredoxin-type" evidence="15">
    <location>
        <begin position="139"/>
        <end position="169"/>
    </location>
</feature>
<dbReference type="Pfam" id="PF10588">
    <property type="entry name" value="NADH-G_4Fe-4S_3"/>
    <property type="match status" value="1"/>
</dbReference>
<dbReference type="FunFam" id="3.10.20.740:FF:000004">
    <property type="entry name" value="NADH-quinone oxidoreductase"/>
    <property type="match status" value="1"/>
</dbReference>
<dbReference type="Pfam" id="PF02906">
    <property type="entry name" value="Fe_hyd_lg_C"/>
    <property type="match status" value="1"/>
</dbReference>
<feature type="domain" description="2Fe-2S ferredoxin-type" evidence="14">
    <location>
        <begin position="2"/>
        <end position="80"/>
    </location>
</feature>
<feature type="domain" description="4Fe-4S His(Cys)3-ligated-type" evidence="16">
    <location>
        <begin position="80"/>
        <end position="119"/>
    </location>
</feature>
<dbReference type="GO" id="GO:0051537">
    <property type="term" value="F:2 iron, 2 sulfur cluster binding"/>
    <property type="evidence" value="ECO:0007669"/>
    <property type="project" value="UniProtKB-KW"/>
</dbReference>
<protein>
    <submittedName>
        <fullName evidence="17">NADH-dependent [FeFe] hydrogenase, group A6</fullName>
    </submittedName>
</protein>
<evidence type="ECO:0000256" key="12">
    <source>
        <dbReference type="ARBA" id="ARBA00023136"/>
    </source>
</evidence>
<dbReference type="SUPFAM" id="SSF54862">
    <property type="entry name" value="4Fe-4S ferredoxins"/>
    <property type="match status" value="1"/>
</dbReference>
<dbReference type="GO" id="GO:0008137">
    <property type="term" value="F:NADH dehydrogenase (ubiquinone) activity"/>
    <property type="evidence" value="ECO:0007669"/>
    <property type="project" value="InterPro"/>
</dbReference>
<evidence type="ECO:0000259" key="14">
    <source>
        <dbReference type="PROSITE" id="PS51085"/>
    </source>
</evidence>
<dbReference type="GO" id="GO:0008901">
    <property type="term" value="F:ferredoxin hydrogenase activity"/>
    <property type="evidence" value="ECO:0007669"/>
    <property type="project" value="InterPro"/>
</dbReference>
<dbReference type="AlphaFoldDB" id="A0AAU8HU90"/>
<keyword evidence="11" id="KW-0520">NAD</keyword>
<dbReference type="Gene3D" id="3.40.50.1780">
    <property type="match status" value="1"/>
</dbReference>
<evidence type="ECO:0000313" key="17">
    <source>
        <dbReference type="EMBL" id="XCI28948.1"/>
    </source>
</evidence>
<evidence type="ECO:0000256" key="9">
    <source>
        <dbReference type="ARBA" id="ARBA00023004"/>
    </source>
</evidence>
<dbReference type="GO" id="GO:0005506">
    <property type="term" value="F:iron ion binding"/>
    <property type="evidence" value="ECO:0007669"/>
    <property type="project" value="InterPro"/>
</dbReference>
<dbReference type="PROSITE" id="PS00641">
    <property type="entry name" value="COMPLEX1_75K_1"/>
    <property type="match status" value="1"/>
</dbReference>
<keyword evidence="7" id="KW-0677">Repeat</keyword>
<dbReference type="Gene3D" id="3.10.20.740">
    <property type="match status" value="1"/>
</dbReference>
<evidence type="ECO:0000259" key="15">
    <source>
        <dbReference type="PROSITE" id="PS51379"/>
    </source>
</evidence>
<dbReference type="NCBIfam" id="TIGR02512">
    <property type="entry name" value="FeFe_hydrog_A"/>
    <property type="match status" value="1"/>
</dbReference>
<evidence type="ECO:0000256" key="4">
    <source>
        <dbReference type="ARBA" id="ARBA00022485"/>
    </source>
</evidence>
<dbReference type="InterPro" id="IPR013352">
    <property type="entry name" value="Fe_hydrogenase_subset"/>
</dbReference>
<comment type="cofactor">
    <cofactor evidence="1">
        <name>[4Fe-4S] cluster</name>
        <dbReference type="ChEBI" id="CHEBI:49883"/>
    </cofactor>
</comment>
<dbReference type="InterPro" id="IPR017900">
    <property type="entry name" value="4Fe4S_Fe_S_CS"/>
</dbReference>
<dbReference type="PROSITE" id="PS00198">
    <property type="entry name" value="4FE4S_FER_1"/>
    <property type="match status" value="1"/>
</dbReference>
<dbReference type="InterPro" id="IPR000283">
    <property type="entry name" value="NADH_UbQ_OxRdtase_75kDa_su_CS"/>
</dbReference>
<evidence type="ECO:0000256" key="8">
    <source>
        <dbReference type="ARBA" id="ARBA00022967"/>
    </source>
</evidence>
<comment type="cofactor">
    <cofactor evidence="13">
        <name>[2Fe-2S] cluster</name>
        <dbReference type="ChEBI" id="CHEBI:190135"/>
    </cofactor>
</comment>
<dbReference type="InterPro" id="IPR003149">
    <property type="entry name" value="Fe_hydrogenase_ssu"/>
</dbReference>
<evidence type="ECO:0000256" key="3">
    <source>
        <dbReference type="ARBA" id="ARBA00005404"/>
    </source>
</evidence>
<dbReference type="Pfam" id="PF13510">
    <property type="entry name" value="Fer2_4"/>
    <property type="match status" value="1"/>
</dbReference>
<keyword evidence="4" id="KW-0004">4Fe-4S</keyword>
<evidence type="ECO:0000256" key="2">
    <source>
        <dbReference type="ARBA" id="ARBA00004370"/>
    </source>
</evidence>
<dbReference type="InterPro" id="IPR004108">
    <property type="entry name" value="Fe_hydrogenase_lsu_C"/>
</dbReference>
<dbReference type="SUPFAM" id="SSF54292">
    <property type="entry name" value="2Fe-2S ferredoxin-like"/>
    <property type="match status" value="1"/>
</dbReference>
<dbReference type="RefSeq" id="WP_353893498.1">
    <property type="nucleotide sequence ID" value="NZ_CP159485.1"/>
</dbReference>
<evidence type="ECO:0000256" key="11">
    <source>
        <dbReference type="ARBA" id="ARBA00023027"/>
    </source>
</evidence>
<evidence type="ECO:0000256" key="10">
    <source>
        <dbReference type="ARBA" id="ARBA00023014"/>
    </source>
</evidence>
<dbReference type="SUPFAM" id="SSF53920">
    <property type="entry name" value="Fe-only hydrogenase"/>
    <property type="match status" value="1"/>
</dbReference>
<organism evidence="17">
    <name type="scientific">Proteinivorax hydrogeniformans</name>
    <dbReference type="NCBI Taxonomy" id="1826727"/>
    <lineage>
        <taxon>Bacteria</taxon>
        <taxon>Bacillati</taxon>
        <taxon>Bacillota</taxon>
        <taxon>Clostridia</taxon>
        <taxon>Eubacteriales</taxon>
        <taxon>Proteinivoracaceae</taxon>
        <taxon>Proteinivorax</taxon>
    </lineage>
</organism>
<dbReference type="Gene3D" id="4.10.260.20">
    <property type="entry name" value="Iron hydrogenase, small subunit"/>
    <property type="match status" value="1"/>
</dbReference>
<reference evidence="17" key="2">
    <citation type="submission" date="2024-06" db="EMBL/GenBank/DDBJ databases">
        <authorList>
            <person name="Petrova K.O."/>
            <person name="Toshchakov S.V."/>
            <person name="Boltjanskaja Y.V."/>
            <person name="Kevbrin V.V."/>
        </authorList>
    </citation>
    <scope>NUCLEOTIDE SEQUENCE</scope>
    <source>
        <strain evidence="17">Z-710</strain>
    </source>
</reference>
<evidence type="ECO:0000256" key="6">
    <source>
        <dbReference type="ARBA" id="ARBA00022723"/>
    </source>
</evidence>
<dbReference type="InterPro" id="IPR009016">
    <property type="entry name" value="Fe_hydrogenase"/>
</dbReference>
<reference evidence="17" key="1">
    <citation type="journal article" date="2018" name="Antonie Van Leeuwenhoek">
        <title>Proteinivorax hydrogeniformans sp. nov., an anaerobic, haloalkaliphilic bacterium fermenting proteinaceous compounds with high hydrogen production.</title>
        <authorList>
            <person name="Boltyanskaya Y."/>
            <person name="Detkova E."/>
            <person name="Pimenov N."/>
            <person name="Kevbrin V."/>
        </authorList>
    </citation>
    <scope>NUCLEOTIDE SEQUENCE</scope>
    <source>
        <strain evidence="17">Z-710</strain>
    </source>
</reference>
<dbReference type="PROSITE" id="PS51085">
    <property type="entry name" value="2FE2S_FER_2"/>
    <property type="match status" value="1"/>
</dbReference>
<dbReference type="InterPro" id="IPR017896">
    <property type="entry name" value="4Fe4S_Fe-S-bd"/>
</dbReference>
<keyword evidence="9" id="KW-0408">Iron</keyword>
<dbReference type="Gene3D" id="3.40.950.10">
    <property type="entry name" value="Fe-only Hydrogenase (Larger Subunit), Chain L, domain 3"/>
    <property type="match status" value="1"/>
</dbReference>
<keyword evidence="5" id="KW-0001">2Fe-2S</keyword>
<dbReference type="GO" id="GO:0016020">
    <property type="term" value="C:membrane"/>
    <property type="evidence" value="ECO:0007669"/>
    <property type="project" value="UniProtKB-SubCell"/>
</dbReference>
<evidence type="ECO:0000256" key="5">
    <source>
        <dbReference type="ARBA" id="ARBA00022714"/>
    </source>
</evidence>
<dbReference type="InterPro" id="IPR050340">
    <property type="entry name" value="Cytosolic_Fe-S_CAF"/>
</dbReference>
<feature type="domain" description="4Fe-4S ferredoxin-type" evidence="15">
    <location>
        <begin position="182"/>
        <end position="211"/>
    </location>
</feature>
<name>A0AAU8HU90_9FIRM</name>
<keyword evidence="10" id="KW-0411">Iron-sulfur</keyword>
<dbReference type="Pfam" id="PF12838">
    <property type="entry name" value="Fer4_7"/>
    <property type="match status" value="1"/>
</dbReference>
<dbReference type="Gene3D" id="3.30.70.20">
    <property type="match status" value="1"/>
</dbReference>
<sequence>MEKVQLTIDGIKVEAKQGESVLSAAKRADIHIPTLCYLKETNEIGACRLCIVDIEGQRNLQPACVFPVSDGMNVKTSTNQLRKARKNILKLLLSNHDRECLSCFRNKSCELQDLAEEFNIDKVPFESNRESHTYDDNSPSVVRDTSKCVLCGRCISVCRDVQKTDVLDFTNRGIDTQVTPAFNASLTETNCISCGQCIMACPVGALKEKEDMQKVWDAIEDDDIHVVVQTAPAIRTALGEEFGLPIGTRVTGKMVTALRRMGFSKVFDTNFAADLTIMEEGYELLNRLESGENLPLITSCSPGWINYCEIMAPKFIDNLSSCKSPHQMFGAIVKTYYAEKNNIDPNKIFVASVMPCTAKKSEAAREENQVNGLRDVDAVITTRELAKMIKQSGIDFNKLSDGEFDNPLGEYSGAAAIFGATGGVMEAALRTVADVIEEKDMDPVEYKEVRGIKGVKEATVNLGGKEINIAVAHGTKMAQELLDKIDAGEKQYHFVEVMGCSGGCVTGGGQPHVPSKITDIDVRVERAKVLYKEDTIQKVRKSHENPFIQKLYKEFLEAPNSEKAHKLLHTHFAPRSKG</sequence>
<dbReference type="PROSITE" id="PS51379">
    <property type="entry name" value="4FE4S_FER_2"/>
    <property type="match status" value="2"/>
</dbReference>
<dbReference type="Pfam" id="PF02256">
    <property type="entry name" value="Fe_hyd_SSU"/>
    <property type="match status" value="1"/>
</dbReference>
<dbReference type="PROSITE" id="PS51839">
    <property type="entry name" value="4FE4S_HC3"/>
    <property type="match status" value="1"/>
</dbReference>
<gene>
    <name evidence="17" type="ORF">PRVXH_000243</name>
</gene>
<dbReference type="CDD" id="cd00207">
    <property type="entry name" value="fer2"/>
    <property type="match status" value="1"/>
</dbReference>
<dbReference type="InterPro" id="IPR001041">
    <property type="entry name" value="2Fe-2S_ferredoxin-type"/>
</dbReference>
<comment type="subcellular location">
    <subcellularLocation>
        <location evidence="2">Membrane</location>
    </subcellularLocation>
</comment>
<dbReference type="InterPro" id="IPR019574">
    <property type="entry name" value="NADH_UbQ_OxRdtase_Gsu_4Fe4S-bd"/>
</dbReference>
<dbReference type="FunFam" id="3.30.70.20:FF:000035">
    <property type="entry name" value="Iron hydrogenase 1"/>
    <property type="match status" value="1"/>
</dbReference>
<proteinExistence type="inferred from homology"/>
<keyword evidence="6" id="KW-0479">Metal-binding</keyword>
<evidence type="ECO:0000256" key="7">
    <source>
        <dbReference type="ARBA" id="ARBA00022737"/>
    </source>
</evidence>
<dbReference type="SMART" id="SM00902">
    <property type="entry name" value="Fe_hyd_SSU"/>
    <property type="match status" value="1"/>
</dbReference>
<dbReference type="PANTHER" id="PTHR11615">
    <property type="entry name" value="NITRATE, FORMATE, IRON DEHYDROGENASE"/>
    <property type="match status" value="1"/>
</dbReference>
<dbReference type="InterPro" id="IPR049830">
    <property type="entry name" value="HndD"/>
</dbReference>
<dbReference type="InterPro" id="IPR036991">
    <property type="entry name" value="Fe_hydrogenase_ssu_sf"/>
</dbReference>
<dbReference type="EMBL" id="CP159485">
    <property type="protein sequence ID" value="XCI28948.1"/>
    <property type="molecule type" value="Genomic_DNA"/>
</dbReference>
<evidence type="ECO:0000256" key="1">
    <source>
        <dbReference type="ARBA" id="ARBA00001966"/>
    </source>
</evidence>
<dbReference type="GO" id="GO:0042773">
    <property type="term" value="P:ATP synthesis coupled electron transport"/>
    <property type="evidence" value="ECO:0007669"/>
    <property type="project" value="InterPro"/>
</dbReference>
<dbReference type="SMART" id="SM00929">
    <property type="entry name" value="NADH-G_4Fe-4S_3"/>
    <property type="match status" value="1"/>
</dbReference>
<keyword evidence="12" id="KW-0472">Membrane</keyword>
<evidence type="ECO:0000259" key="16">
    <source>
        <dbReference type="PROSITE" id="PS51839"/>
    </source>
</evidence>
<evidence type="ECO:0000256" key="13">
    <source>
        <dbReference type="ARBA" id="ARBA00034078"/>
    </source>
</evidence>
<dbReference type="NCBIfam" id="NF040763">
    <property type="entry name" value="FeFe_hydrog_A6"/>
    <property type="match status" value="1"/>
</dbReference>